<protein>
    <submittedName>
        <fullName evidence="4">Two-component response regulator</fullName>
    </submittedName>
</protein>
<dbReference type="SMART" id="SM00448">
    <property type="entry name" value="REC"/>
    <property type="match status" value="1"/>
</dbReference>
<dbReference type="Gene3D" id="3.40.50.2300">
    <property type="match status" value="1"/>
</dbReference>
<dbReference type="SUPFAM" id="SSF52172">
    <property type="entry name" value="CheY-like"/>
    <property type="match status" value="1"/>
</dbReference>
<dbReference type="AlphaFoldDB" id="A0A401IHR4"/>
<dbReference type="InterPro" id="IPR011006">
    <property type="entry name" value="CheY-like_superfamily"/>
</dbReference>
<keyword evidence="1 2" id="KW-0597">Phosphoprotein</keyword>
<evidence type="ECO:0000256" key="1">
    <source>
        <dbReference type="ARBA" id="ARBA00022553"/>
    </source>
</evidence>
<dbReference type="RefSeq" id="WP_124970510.1">
    <property type="nucleotide sequence ID" value="NZ_BDQK01000013.1"/>
</dbReference>
<evidence type="ECO:0000259" key="3">
    <source>
        <dbReference type="PROSITE" id="PS50110"/>
    </source>
</evidence>
<proteinExistence type="predicted"/>
<dbReference type="PANTHER" id="PTHR44591:SF3">
    <property type="entry name" value="RESPONSE REGULATORY DOMAIN-CONTAINING PROTEIN"/>
    <property type="match status" value="1"/>
</dbReference>
<gene>
    <name evidence="4" type="ORF">AsFPU1_2174</name>
</gene>
<dbReference type="GO" id="GO:0000160">
    <property type="term" value="P:phosphorelay signal transduction system"/>
    <property type="evidence" value="ECO:0007669"/>
    <property type="project" value="InterPro"/>
</dbReference>
<dbReference type="Pfam" id="PF00072">
    <property type="entry name" value="Response_reg"/>
    <property type="match status" value="1"/>
</dbReference>
<name>A0A401IHR4_APHSA</name>
<evidence type="ECO:0000313" key="4">
    <source>
        <dbReference type="EMBL" id="GBF80769.1"/>
    </source>
</evidence>
<feature type="domain" description="Response regulatory" evidence="3">
    <location>
        <begin position="260"/>
        <end position="375"/>
    </location>
</feature>
<feature type="modified residue" description="4-aspartylphosphate" evidence="2">
    <location>
        <position position="308"/>
    </location>
</feature>
<dbReference type="PROSITE" id="PS50110">
    <property type="entry name" value="RESPONSE_REGULATORY"/>
    <property type="match status" value="1"/>
</dbReference>
<organism evidence="4 5">
    <name type="scientific">Aphanothece sacrum FPU1</name>
    <dbReference type="NCBI Taxonomy" id="1920663"/>
    <lineage>
        <taxon>Bacteria</taxon>
        <taxon>Bacillati</taxon>
        <taxon>Cyanobacteriota</taxon>
        <taxon>Cyanophyceae</taxon>
        <taxon>Oscillatoriophycideae</taxon>
        <taxon>Chroococcales</taxon>
        <taxon>Aphanothecaceae</taxon>
        <taxon>Aphanothece</taxon>
    </lineage>
</organism>
<keyword evidence="5" id="KW-1185">Reference proteome</keyword>
<dbReference type="InterPro" id="IPR050595">
    <property type="entry name" value="Bact_response_regulator"/>
</dbReference>
<reference evidence="5" key="1">
    <citation type="submission" date="2017-05" db="EMBL/GenBank/DDBJ databases">
        <title>Physiological properties and genetic analysis related to exopolysaccharide production of fresh-water unicellular cyanobacterium Aphanothece sacrum, Suizenji Nori, that has been cultured as a food source in Japan.</title>
        <authorList>
            <person name="Kanesaki Y."/>
            <person name="Yoshikawa S."/>
            <person name="Ohki K."/>
        </authorList>
    </citation>
    <scope>NUCLEOTIDE SEQUENCE [LARGE SCALE GENOMIC DNA]</scope>
    <source>
        <strain evidence="5">FPU1</strain>
    </source>
</reference>
<dbReference type="Proteomes" id="UP000287247">
    <property type="component" value="Unassembled WGS sequence"/>
</dbReference>
<sequence length="383" mass="43352">MNQYQYQYQAQQLSSLLNTIQKKAQSGTFHIKTLPQPDHPSRSRILVYHRGQITYGGSHIPYIPRLAQKLIKQFKPNVSKTTIEFVQQKTTNLKSAREFLQILCKLRVLTWEQIESYAQTQVAITLEQLLPYAGQIGFNPIVEFDIVYGDDGHCLNESKLKSELVLRQEQWSALAPTIKSMEAIPCLSKDGLEIISHESTRLHAQKYIDGKRSIVEIAQQSGEDPLELAQLYLTGFHTNWIVFEGTSTITNNKELHQLPTILSVDDSPIVQTMIKRALGDRYNVLLANNAIDALQILNNKTVDLLLLDVTMPVINGLEMCKTIRSIPKFRNLPIVMVTARDTLIDKMKGQIAGTNLYLTKPFDAEKLLAVVEQFLGNKKVIPV</sequence>
<accession>A0A401IHR4</accession>
<evidence type="ECO:0000313" key="5">
    <source>
        <dbReference type="Proteomes" id="UP000287247"/>
    </source>
</evidence>
<comment type="caution">
    <text evidence="4">The sequence shown here is derived from an EMBL/GenBank/DDBJ whole genome shotgun (WGS) entry which is preliminary data.</text>
</comment>
<dbReference type="CDD" id="cd17574">
    <property type="entry name" value="REC_OmpR"/>
    <property type="match status" value="1"/>
</dbReference>
<dbReference type="EMBL" id="BDQK01000013">
    <property type="protein sequence ID" value="GBF80769.1"/>
    <property type="molecule type" value="Genomic_DNA"/>
</dbReference>
<dbReference type="InterPro" id="IPR001789">
    <property type="entry name" value="Sig_transdc_resp-reg_receiver"/>
</dbReference>
<dbReference type="OrthoDB" id="417415at2"/>
<dbReference type="PANTHER" id="PTHR44591">
    <property type="entry name" value="STRESS RESPONSE REGULATOR PROTEIN 1"/>
    <property type="match status" value="1"/>
</dbReference>
<evidence type="ECO:0000256" key="2">
    <source>
        <dbReference type="PROSITE-ProRule" id="PRU00169"/>
    </source>
</evidence>